<feature type="transmembrane region" description="Helical" evidence="6">
    <location>
        <begin position="196"/>
        <end position="215"/>
    </location>
</feature>
<dbReference type="PANTHER" id="PTHR31395">
    <property type="entry name" value="SHISA"/>
    <property type="match status" value="1"/>
</dbReference>
<dbReference type="Pfam" id="PF13908">
    <property type="entry name" value="Shisa_N"/>
    <property type="match status" value="2"/>
</dbReference>
<organism evidence="9 10">
    <name type="scientific">Branchiostoma belcheri</name>
    <name type="common">Amphioxus</name>
    <dbReference type="NCBI Taxonomy" id="7741"/>
    <lineage>
        <taxon>Eukaryota</taxon>
        <taxon>Metazoa</taxon>
        <taxon>Chordata</taxon>
        <taxon>Cephalochordata</taxon>
        <taxon>Leptocardii</taxon>
        <taxon>Amphioxiformes</taxon>
        <taxon>Branchiostomatidae</taxon>
        <taxon>Branchiostoma</taxon>
    </lineage>
</organism>
<keyword evidence="7" id="KW-0732">Signal</keyword>
<keyword evidence="9" id="KW-1185">Reference proteome</keyword>
<feature type="region of interest" description="Disordered" evidence="5">
    <location>
        <begin position="253"/>
        <end position="335"/>
    </location>
</feature>
<feature type="transmembrane region" description="Helical" evidence="6">
    <location>
        <begin position="84"/>
        <end position="110"/>
    </location>
</feature>
<name>A0A6P4ZIG8_BRABE</name>
<keyword evidence="4 6" id="KW-0472">Membrane</keyword>
<evidence type="ECO:0000256" key="3">
    <source>
        <dbReference type="ARBA" id="ARBA00022989"/>
    </source>
</evidence>
<dbReference type="InterPro" id="IPR053891">
    <property type="entry name" value="Shisa_N"/>
</dbReference>
<evidence type="ECO:0000256" key="1">
    <source>
        <dbReference type="ARBA" id="ARBA00004370"/>
    </source>
</evidence>
<dbReference type="GeneID" id="109477202"/>
<evidence type="ECO:0000256" key="6">
    <source>
        <dbReference type="SAM" id="Phobius"/>
    </source>
</evidence>
<feature type="chain" id="PRO_5027775710" evidence="7">
    <location>
        <begin position="19"/>
        <end position="335"/>
    </location>
</feature>
<protein>
    <submittedName>
        <fullName evidence="10">Protein shisa-4-like</fullName>
    </submittedName>
</protein>
<feature type="signal peptide" evidence="7">
    <location>
        <begin position="1"/>
        <end position="18"/>
    </location>
</feature>
<feature type="compositionally biased region" description="Pro residues" evidence="5">
    <location>
        <begin position="296"/>
        <end position="313"/>
    </location>
</feature>
<evidence type="ECO:0000256" key="7">
    <source>
        <dbReference type="SAM" id="SignalP"/>
    </source>
</evidence>
<dbReference type="InterPro" id="IPR026910">
    <property type="entry name" value="Shisa"/>
</dbReference>
<gene>
    <name evidence="10" type="primary">LOC109477202</name>
</gene>
<dbReference type="OrthoDB" id="10053036at2759"/>
<dbReference type="GO" id="GO:0016020">
    <property type="term" value="C:membrane"/>
    <property type="evidence" value="ECO:0007669"/>
    <property type="project" value="UniProtKB-SubCell"/>
</dbReference>
<dbReference type="PANTHER" id="PTHR31395:SF23">
    <property type="entry name" value="GEO05642P1"/>
    <property type="match status" value="1"/>
</dbReference>
<evidence type="ECO:0000313" key="10">
    <source>
        <dbReference type="RefSeq" id="XP_019633829.1"/>
    </source>
</evidence>
<feature type="domain" description="Shisa N-terminal" evidence="8">
    <location>
        <begin position="33"/>
        <end position="70"/>
    </location>
</feature>
<feature type="domain" description="Shisa N-terminal" evidence="8">
    <location>
        <begin position="129"/>
        <end position="174"/>
    </location>
</feature>
<proteinExistence type="predicted"/>
<dbReference type="RefSeq" id="XP_019633829.1">
    <property type="nucleotide sequence ID" value="XM_019778270.1"/>
</dbReference>
<evidence type="ECO:0000313" key="9">
    <source>
        <dbReference type="Proteomes" id="UP000515135"/>
    </source>
</evidence>
<evidence type="ECO:0000256" key="4">
    <source>
        <dbReference type="ARBA" id="ARBA00023136"/>
    </source>
</evidence>
<comment type="subcellular location">
    <subcellularLocation>
        <location evidence="1">Membrane</location>
    </subcellularLocation>
</comment>
<sequence>MALLKILLGAALLYVAVAETCPGHYTPDVLGIKVWVPAFDCPTLVDSPGSKFCCGTKDNPHCCSDCTQSITSVVACITGGTLSYAAFLGLVIGGCVLVLILLICCCVCCCRGCCSSRQPAVTVVQASGGEYCSSYTDIYGVFHYGFNCPNYSDGDDYEDQYCCGTSNSPYCCDSCFLSQINGCEVEPDSYFSMSTGAIVGIVVGSLAFIAIVIAVCCCCCCACCQSNRQSPTTTVVQGQQAAGVTVAQTTYPAQPYPQYPPGTEMTQYPPPGAQFPPTGAQYPPTGAQYPPTGAQYPPPAPVYAPPGQQPPYPVAQGDMAYPPPYPGQGAPPMKQ</sequence>
<accession>A0A6P4ZIG8</accession>
<evidence type="ECO:0000256" key="5">
    <source>
        <dbReference type="SAM" id="MobiDB-lite"/>
    </source>
</evidence>
<evidence type="ECO:0000259" key="8">
    <source>
        <dbReference type="Pfam" id="PF13908"/>
    </source>
</evidence>
<dbReference type="KEGG" id="bbel:109477202"/>
<keyword evidence="2 6" id="KW-0812">Transmembrane</keyword>
<evidence type="ECO:0000256" key="2">
    <source>
        <dbReference type="ARBA" id="ARBA00022692"/>
    </source>
</evidence>
<dbReference type="Proteomes" id="UP000515135">
    <property type="component" value="Unplaced"/>
</dbReference>
<reference evidence="10" key="1">
    <citation type="submission" date="2025-08" db="UniProtKB">
        <authorList>
            <consortium name="RefSeq"/>
        </authorList>
    </citation>
    <scope>IDENTIFICATION</scope>
    <source>
        <tissue evidence="10">Gonad</tissue>
    </source>
</reference>
<dbReference type="AlphaFoldDB" id="A0A6P4ZIG8"/>
<keyword evidence="3 6" id="KW-1133">Transmembrane helix</keyword>